<protein>
    <submittedName>
        <fullName evidence="2">Putative monocarboxylate permease-like protein</fullName>
    </submittedName>
</protein>
<evidence type="ECO:0000313" key="2">
    <source>
        <dbReference type="EMBL" id="EMR64318.1"/>
    </source>
</evidence>
<feature type="transmembrane region" description="Helical" evidence="1">
    <location>
        <begin position="34"/>
        <end position="53"/>
    </location>
</feature>
<keyword evidence="1" id="KW-1133">Transmembrane helix</keyword>
<keyword evidence="1" id="KW-0812">Transmembrane</keyword>
<dbReference type="KEGG" id="ela:UCREL1_8725"/>
<organism evidence="2 3">
    <name type="scientific">Eutypa lata (strain UCR-EL1)</name>
    <name type="common">Grapevine dieback disease fungus</name>
    <name type="synonym">Eutypa armeniacae</name>
    <dbReference type="NCBI Taxonomy" id="1287681"/>
    <lineage>
        <taxon>Eukaryota</taxon>
        <taxon>Fungi</taxon>
        <taxon>Dikarya</taxon>
        <taxon>Ascomycota</taxon>
        <taxon>Pezizomycotina</taxon>
        <taxon>Sordariomycetes</taxon>
        <taxon>Xylariomycetidae</taxon>
        <taxon>Xylariales</taxon>
        <taxon>Diatrypaceae</taxon>
        <taxon>Eutypa</taxon>
    </lineage>
</organism>
<feature type="transmembrane region" description="Helical" evidence="1">
    <location>
        <begin position="6"/>
        <end position="27"/>
    </location>
</feature>
<dbReference type="eggNOG" id="KOG2504">
    <property type="taxonomic scope" value="Eukaryota"/>
</dbReference>
<evidence type="ECO:0000313" key="3">
    <source>
        <dbReference type="Proteomes" id="UP000012174"/>
    </source>
</evidence>
<dbReference type="EMBL" id="KB707096">
    <property type="protein sequence ID" value="EMR64318.1"/>
    <property type="molecule type" value="Genomic_DNA"/>
</dbReference>
<dbReference type="PANTHER" id="PTHR11360:SF319">
    <property type="entry name" value="MAJOR FACILITATOR SUPERFAMILY (MFS) PROFILE DOMAIN-CONTAINING PROTEIN"/>
    <property type="match status" value="1"/>
</dbReference>
<accession>M7SJ34</accession>
<dbReference type="InterPro" id="IPR036259">
    <property type="entry name" value="MFS_trans_sf"/>
</dbReference>
<gene>
    <name evidence="2" type="ORF">UCREL1_8725</name>
</gene>
<feature type="transmembrane region" description="Helical" evidence="1">
    <location>
        <begin position="213"/>
        <end position="235"/>
    </location>
</feature>
<name>M7SJ34_EUTLA</name>
<keyword evidence="1" id="KW-0472">Membrane</keyword>
<dbReference type="PANTHER" id="PTHR11360">
    <property type="entry name" value="MONOCARBOXYLATE TRANSPORTER"/>
    <property type="match status" value="1"/>
</dbReference>
<dbReference type="Gene3D" id="1.20.1250.20">
    <property type="entry name" value="MFS general substrate transporter like domains"/>
    <property type="match status" value="1"/>
</dbReference>
<keyword evidence="3" id="KW-1185">Reference proteome</keyword>
<feature type="transmembrane region" description="Helical" evidence="1">
    <location>
        <begin position="147"/>
        <end position="169"/>
    </location>
</feature>
<sequence>MLVKGVLMGILAGLLDIPIITVITHWFDKKRTTVLGLVMSGSSIGGVVVPIATSKMLNNKHVSRVRVDAEDHRLLHATAARIRERDRQIADPAARHQLLVLGGFQEPEVPDPSRRVVFHAPGPEHPDFFIPTYAAIRGTKATLAGSLLAILNAASTFGRIIPGIVILFMDMVATDAVLIVYSVVFGFWSGTIMPGAPAALSVCSDDLQKMGPYLGMALFIMSFGNLIGPPINGVLVERHRGFFQVAC</sequence>
<dbReference type="SUPFAM" id="SSF103473">
    <property type="entry name" value="MFS general substrate transporter"/>
    <property type="match status" value="2"/>
</dbReference>
<dbReference type="OrthoDB" id="6499973at2759"/>
<feature type="transmembrane region" description="Helical" evidence="1">
    <location>
        <begin position="176"/>
        <end position="193"/>
    </location>
</feature>
<dbReference type="Proteomes" id="UP000012174">
    <property type="component" value="Unassembled WGS sequence"/>
</dbReference>
<reference evidence="3" key="1">
    <citation type="journal article" date="2013" name="Genome Announc.">
        <title>Draft genome sequence of the grapevine dieback fungus Eutypa lata UCR-EL1.</title>
        <authorList>
            <person name="Blanco-Ulate B."/>
            <person name="Rolshausen P.E."/>
            <person name="Cantu D."/>
        </authorList>
    </citation>
    <scope>NUCLEOTIDE SEQUENCE [LARGE SCALE GENOMIC DNA]</scope>
    <source>
        <strain evidence="3">UCR-EL1</strain>
    </source>
</reference>
<proteinExistence type="predicted"/>
<dbReference type="AlphaFoldDB" id="M7SJ34"/>
<dbReference type="HOGENOM" id="CLU_001265_1_4_1"/>
<evidence type="ECO:0000256" key="1">
    <source>
        <dbReference type="SAM" id="Phobius"/>
    </source>
</evidence>
<dbReference type="InterPro" id="IPR050327">
    <property type="entry name" value="Proton-linked_MCT"/>
</dbReference>